<name>A0A1B1KF30_RHOOP</name>
<keyword evidence="1 3" id="KW-0378">Hydrolase</keyword>
<dbReference type="Pfam" id="PF00795">
    <property type="entry name" value="CN_hydrolase"/>
    <property type="match status" value="1"/>
</dbReference>
<dbReference type="PATRIC" id="fig|37919.13.peg.6845"/>
<dbReference type="SUPFAM" id="SSF56317">
    <property type="entry name" value="Carbon-nitrogen hydrolase"/>
    <property type="match status" value="1"/>
</dbReference>
<evidence type="ECO:0000259" key="2">
    <source>
        <dbReference type="PROSITE" id="PS50263"/>
    </source>
</evidence>
<feature type="domain" description="CN hydrolase" evidence="2">
    <location>
        <begin position="4"/>
        <end position="244"/>
    </location>
</feature>
<dbReference type="EMBL" id="CP009111">
    <property type="protein sequence ID" value="ANS31159.1"/>
    <property type="molecule type" value="Genomic_DNA"/>
</dbReference>
<evidence type="ECO:0000256" key="1">
    <source>
        <dbReference type="ARBA" id="ARBA00022801"/>
    </source>
</evidence>
<dbReference type="InterPro" id="IPR036526">
    <property type="entry name" value="C-N_Hydrolase_sf"/>
</dbReference>
<dbReference type="PROSITE" id="PS50263">
    <property type="entry name" value="CN_HYDROLASE"/>
    <property type="match status" value="1"/>
</dbReference>
<protein>
    <submittedName>
        <fullName evidence="3">Carbon-nitrogen hydrolase</fullName>
    </submittedName>
</protein>
<dbReference type="PANTHER" id="PTHR43674:SF2">
    <property type="entry name" value="BETA-UREIDOPROPIONASE"/>
    <property type="match status" value="1"/>
</dbReference>
<reference evidence="3 4" key="1">
    <citation type="submission" date="2014-07" db="EMBL/GenBank/DDBJ databases">
        <authorList>
            <person name="Zhang J.E."/>
            <person name="Yang H."/>
            <person name="Guo J."/>
            <person name="Deng Z."/>
            <person name="Luo H."/>
            <person name="Luo M."/>
            <person name="Zhao B."/>
        </authorList>
    </citation>
    <scope>NUCLEOTIDE SEQUENCE [LARGE SCALE GENOMIC DNA]</scope>
    <source>
        <strain evidence="3 4">1CP</strain>
    </source>
</reference>
<dbReference type="GO" id="GO:0033388">
    <property type="term" value="P:putrescine biosynthetic process from arginine"/>
    <property type="evidence" value="ECO:0007669"/>
    <property type="project" value="TreeGrafter"/>
</dbReference>
<sequence length="281" mass="30145">MRTLAVAAVELDIRVGDIDHNVECIRDGVARGVAAGARLIVLPELATSGYVFEDACEARSLALTADDRRLIAVASQLPDGTVGVVGFCELAGDRLFNSALVITRDRILARYRKAHLWAAETEVFSRGSEAGAIVDTPIGRIGVALCYDNEFPEVPRRLALSGAEILALPVNWPLVPRPPRERAPETIQAMAAARSSRLAMVIADRHGQERGVEWTGGSAVISPDGWVCAEADDRAAIAHALLDLPEPGDKALGDYNDLFGDRRPDIYAPTPTPHSPARSTL</sequence>
<dbReference type="Gene3D" id="3.60.110.10">
    <property type="entry name" value="Carbon-nitrogen hydrolase"/>
    <property type="match status" value="1"/>
</dbReference>
<proteinExistence type="predicted"/>
<dbReference type="RefSeq" id="WP_005253108.1">
    <property type="nucleotide sequence ID" value="NZ_CP009111.1"/>
</dbReference>
<dbReference type="PANTHER" id="PTHR43674">
    <property type="entry name" value="NITRILASE C965.09-RELATED"/>
    <property type="match status" value="1"/>
</dbReference>
<evidence type="ECO:0000313" key="4">
    <source>
        <dbReference type="Proteomes" id="UP000186108"/>
    </source>
</evidence>
<gene>
    <name evidence="3" type="ORF">R1CP_32680</name>
</gene>
<dbReference type="Proteomes" id="UP000186108">
    <property type="component" value="Chromosome"/>
</dbReference>
<accession>A0A1B1KF30</accession>
<dbReference type="GO" id="GO:0050126">
    <property type="term" value="F:N-carbamoylputrescine amidase activity"/>
    <property type="evidence" value="ECO:0007669"/>
    <property type="project" value="TreeGrafter"/>
</dbReference>
<dbReference type="InterPro" id="IPR003010">
    <property type="entry name" value="C-N_Hydrolase"/>
</dbReference>
<dbReference type="AlphaFoldDB" id="A0A1B1KF30"/>
<organism evidence="3 4">
    <name type="scientific">Rhodococcus opacus</name>
    <name type="common">Nocardia opaca</name>
    <dbReference type="NCBI Taxonomy" id="37919"/>
    <lineage>
        <taxon>Bacteria</taxon>
        <taxon>Bacillati</taxon>
        <taxon>Actinomycetota</taxon>
        <taxon>Actinomycetes</taxon>
        <taxon>Mycobacteriales</taxon>
        <taxon>Nocardiaceae</taxon>
        <taxon>Rhodococcus</taxon>
    </lineage>
</organism>
<dbReference type="InterPro" id="IPR050345">
    <property type="entry name" value="Aliph_Amidase/BUP"/>
</dbReference>
<evidence type="ECO:0000313" key="3">
    <source>
        <dbReference type="EMBL" id="ANS31159.1"/>
    </source>
</evidence>